<feature type="repeat" description="LDL-receptor class B" evidence="14">
    <location>
        <begin position="1088"/>
        <end position="1130"/>
    </location>
</feature>
<feature type="disulfide bond" evidence="13">
    <location>
        <begin position="303"/>
        <end position="315"/>
    </location>
</feature>
<dbReference type="PROSITE" id="PS50181">
    <property type="entry name" value="FBOX"/>
    <property type="match status" value="1"/>
</dbReference>
<keyword evidence="11" id="KW-0675">Receptor</keyword>
<dbReference type="RefSeq" id="XP_030852502.1">
    <property type="nucleotide sequence ID" value="XM_030996642.1"/>
</dbReference>
<dbReference type="Gene3D" id="4.10.400.10">
    <property type="entry name" value="Low-density Lipoprotein Receptor"/>
    <property type="match status" value="8"/>
</dbReference>
<evidence type="ECO:0000256" key="1">
    <source>
        <dbReference type="ARBA" id="ARBA00004251"/>
    </source>
</evidence>
<feature type="repeat" description="LDL-receptor class B" evidence="14">
    <location>
        <begin position="680"/>
        <end position="722"/>
    </location>
</feature>
<evidence type="ECO:0000256" key="9">
    <source>
        <dbReference type="ARBA" id="ARBA00023136"/>
    </source>
</evidence>
<sequence>MTCSPSQFSCGPGMNCIPLTWTCDRDVDCPSGADEHNCDAVTCASYQFTCNNEKCVASRLVCDGDNDCGDGSDEINCPSLTCSPDEFECTGTNATTCIPYKWKCDGEIDCRDGSDESSTHCSGPTAQDQNPVETNWSKTDISNVPVASVSIIHGSVMERGNVSMDQMKILVVRGLNSLDNGLYIIKKNCRFFCINFSMKDVLVYYLPLLFILIDAVACASNQFTCKNMNCVKTIWVCDGDNDCGDGSDEINCPSLTCAPDEFECTGTNETTCIPNRWKCDGDINCRDGSDESSTHCSGHTVQCSAGHFQCTSGECVHNSWKCDGERDCFDGSDEDSCPLVTPSPCAAVEFQCDNGVCIPGDVECDGTQQCADGSDEANCNAPAECNPTTHFRCSNSTCLPMVRVCNGIPECPNNEDEPGQEICGKYFWRNAVGAGVGSTHIPRIGGFTVTSHSGAFNVEVNFQVWGGGGELISSSRGGSWYCVSLSSKLLMVGQDGIWHKAFTRRRNECLTNNGGCSHTCLYLAIGHVCTCNASYALVNETQCVDINECKTTLGICSQRCYNLPGSYKCDCDENYTLEHVNGRGHCKANPEFGAPKLLISNRLDIRIFDLSTSSEDYIKRSLHSAMAVEFDSASNTVFWTDVGLEVVAKTQLQAENEVEPVIVTDKVKIPDGIAVDWINRLLYWTDTGVDNIVVSNFEGTRHTVLISSNLDEPLAIAVDPESGLMFWSDWGLEVIERAGMNGQGRTAIVTEGVSWPNGLTLDYTLDILYWIDAKEKSISSVNFMGGNRRVVVAGQGRIWHPFSIAVFEDYIYWTDWTKKSIERADKFTGSNQTTILSGVSDVMDVIVVHPLRQAPPAGEVSCATDNGMCSCLCVASPQVNGSADYSCLCPVNVSLTADGHTCEGDEPTPSVPQPSVPSTALPPTTTLPPVKPTKPTMATTPKIVEETPTIVAPFTTGGGSNTSSPLANTHMIVYVVIGIISILLLFFVLYKIHSIRKKRTMNSDSTVYRKTTEETFSLDPETKIHIAGKPGKNENAHVRVSFLSLFPAIHNSRKYIHCRIFSKNAVEPVIVTDKVKIPDGIAVDWINRLLYWTDTGVDNIVVSNFEGTRHTVLISSNLDEPRAIAVDPESGLMFWSDWGLGVIERAGMNGQGRTAIVTEGVSWPNGLTLDYTLDMLYWTDAKESSISCVDFMGGNRRVVVAGQDRISHPFSIAVFEDYIYWTDWTKESIERADKFTGSNQTTILSGVSDAMDVIVVNPLRQAPPAGEVPCAQDNGMCSYLCVACPRVNGPADYSCLCPVNVSLTADGHTCEGDEPTPSVPQPSVPSTALPPTTTTLPPVRPSKLTMATTPKIVEETPTIVALFTAGGGNVVTSSLLANTHTIVAVVIGIILVLLLVVLLIFFVLYKASFALRRIGGIRRLLNQKTTEILIHAFVTSLLDNCNSLLFGVPDKDISKLQRIQNSAARLVSMSNNGINSSSELTSENGAILSDLSCCLSPSLDDLPDELLVKIIGFIHPLSKTFAHLRGTSNRLNDVIQTSCLFKTTSIDLSRNRPFDFDVLSSTTARSTTSLTTLNLSHSDDVSDYVIYQLARTCGQLRTLDVSYCPLLTNCGLRVLANLVKLVRVDISGCPNITCRGVYMLVKWSADSLEELIMNSCLGLRNDPHKLLHISTHGSRLKRLEMAWHQRLVKINPLTVIDLDRLTEHLNDLLHLDISHSGCSDEDMEAIMMNCTKLVTLKARNCCIHDIGLKRIGEWLPSLTHLDIADCHDITDRGLEFIGRGCSLLEHVDVSRCFDIIGPGVDILASACLHLHTVIARECFDMTSATITYISLHCKHVRHLDVAFNLCVTDETMSGIADDRGPDEPLVVVTEGCPNVRGRHRGKGLEPGDQHRFRFVDWKGKDNDDFVIWETSV</sequence>
<dbReference type="InterPro" id="IPR051221">
    <property type="entry name" value="LDLR-related"/>
</dbReference>
<evidence type="ECO:0000313" key="19">
    <source>
        <dbReference type="Proteomes" id="UP000007110"/>
    </source>
</evidence>
<dbReference type="CDD" id="cd00112">
    <property type="entry name" value="LDLa"/>
    <property type="match status" value="8"/>
</dbReference>
<keyword evidence="5 16" id="KW-0812">Transmembrane</keyword>
<dbReference type="InterPro" id="IPR001810">
    <property type="entry name" value="F-box_dom"/>
</dbReference>
<dbReference type="Gene3D" id="2.10.25.10">
    <property type="entry name" value="Laminin"/>
    <property type="match status" value="3"/>
</dbReference>
<evidence type="ECO:0000256" key="11">
    <source>
        <dbReference type="ARBA" id="ARBA00023170"/>
    </source>
</evidence>
<evidence type="ECO:0000256" key="14">
    <source>
        <dbReference type="PROSITE-ProRule" id="PRU00461"/>
    </source>
</evidence>
<evidence type="ECO:0000256" key="5">
    <source>
        <dbReference type="ARBA" id="ARBA00022692"/>
    </source>
</evidence>
<feature type="disulfide bond" evidence="13">
    <location>
        <begin position="62"/>
        <end position="77"/>
    </location>
</feature>
<accession>A0A7M7PLJ1</accession>
<dbReference type="SMART" id="SM00179">
    <property type="entry name" value="EGF_CA"/>
    <property type="match status" value="2"/>
</dbReference>
<reference evidence="19" key="1">
    <citation type="submission" date="2015-02" db="EMBL/GenBank/DDBJ databases">
        <title>Genome sequencing for Strongylocentrotus purpuratus.</title>
        <authorList>
            <person name="Murali S."/>
            <person name="Liu Y."/>
            <person name="Vee V."/>
            <person name="English A."/>
            <person name="Wang M."/>
            <person name="Skinner E."/>
            <person name="Han Y."/>
            <person name="Muzny D.M."/>
            <person name="Worley K.C."/>
            <person name="Gibbs R.A."/>
        </authorList>
    </citation>
    <scope>NUCLEOTIDE SEQUENCE</scope>
</reference>
<evidence type="ECO:0000256" key="3">
    <source>
        <dbReference type="ARBA" id="ARBA00022536"/>
    </source>
</evidence>
<dbReference type="InterPro" id="IPR002172">
    <property type="entry name" value="LDrepeatLR_classA_rpt"/>
</dbReference>
<keyword evidence="2" id="KW-1003">Cell membrane</keyword>
<evidence type="ECO:0000256" key="7">
    <source>
        <dbReference type="ARBA" id="ARBA00022737"/>
    </source>
</evidence>
<dbReference type="InterPro" id="IPR000152">
    <property type="entry name" value="EGF-type_Asp/Asn_hydroxyl_site"/>
</dbReference>
<dbReference type="SMART" id="SM00367">
    <property type="entry name" value="LRR_CC"/>
    <property type="match status" value="8"/>
</dbReference>
<evidence type="ECO:0000256" key="15">
    <source>
        <dbReference type="SAM" id="MobiDB-lite"/>
    </source>
</evidence>
<dbReference type="SMART" id="SM00192">
    <property type="entry name" value="LDLa"/>
    <property type="match status" value="8"/>
</dbReference>
<dbReference type="Pfam" id="PF00058">
    <property type="entry name" value="Ldl_recept_b"/>
    <property type="match status" value="6"/>
</dbReference>
<feature type="disulfide bond" evidence="13">
    <location>
        <begin position="393"/>
        <end position="411"/>
    </location>
</feature>
<evidence type="ECO:0000256" key="12">
    <source>
        <dbReference type="ARBA" id="ARBA00023180"/>
    </source>
</evidence>
<dbReference type="InterPro" id="IPR018097">
    <property type="entry name" value="EGF_Ca-bd_CS"/>
</dbReference>
<keyword evidence="19" id="KW-1185">Reference proteome</keyword>
<dbReference type="Proteomes" id="UP000007110">
    <property type="component" value="Unassembled WGS sequence"/>
</dbReference>
<dbReference type="InterPro" id="IPR001881">
    <property type="entry name" value="EGF-like_Ca-bd_dom"/>
</dbReference>
<dbReference type="SUPFAM" id="SSF57424">
    <property type="entry name" value="LDL receptor-like module"/>
    <property type="match status" value="8"/>
</dbReference>
<protein>
    <recommendedName>
        <fullName evidence="17">F-box domain-containing protein</fullName>
    </recommendedName>
</protein>
<feature type="region of interest" description="Disordered" evidence="15">
    <location>
        <begin position="900"/>
        <end position="936"/>
    </location>
</feature>
<evidence type="ECO:0000256" key="13">
    <source>
        <dbReference type="PROSITE-ProRule" id="PRU00124"/>
    </source>
</evidence>
<evidence type="ECO:0000256" key="2">
    <source>
        <dbReference type="ARBA" id="ARBA00022475"/>
    </source>
</evidence>
<keyword evidence="10 13" id="KW-1015">Disulfide bond</keyword>
<dbReference type="InParanoid" id="A0A7M7PLJ1"/>
<dbReference type="GO" id="GO:0006897">
    <property type="term" value="P:endocytosis"/>
    <property type="evidence" value="ECO:0007669"/>
    <property type="project" value="UniProtKB-KW"/>
</dbReference>
<dbReference type="PRINTS" id="PR00261">
    <property type="entry name" value="LDLRECEPTOR"/>
</dbReference>
<dbReference type="PANTHER" id="PTHR22722:SF12">
    <property type="entry name" value="EGF-LIKE DOMAIN-CONTAINING PROTEIN"/>
    <property type="match status" value="1"/>
</dbReference>
<feature type="disulfide bond" evidence="13">
    <location>
        <begin position="310"/>
        <end position="328"/>
    </location>
</feature>
<feature type="transmembrane region" description="Helical" evidence="16">
    <location>
        <begin position="1382"/>
        <end position="1407"/>
    </location>
</feature>
<dbReference type="InterPro" id="IPR023415">
    <property type="entry name" value="LDLR_class-A_CS"/>
</dbReference>
<dbReference type="PROSITE" id="PS01187">
    <property type="entry name" value="EGF_CA"/>
    <property type="match status" value="1"/>
</dbReference>
<dbReference type="SMART" id="SM00181">
    <property type="entry name" value="EGF"/>
    <property type="match status" value="5"/>
</dbReference>
<dbReference type="PROSITE" id="PS50068">
    <property type="entry name" value="LDLRA_2"/>
    <property type="match status" value="8"/>
</dbReference>
<dbReference type="Gene3D" id="3.80.10.10">
    <property type="entry name" value="Ribonuclease Inhibitor"/>
    <property type="match status" value="1"/>
</dbReference>
<dbReference type="SUPFAM" id="SSF63825">
    <property type="entry name" value="YWTD domain"/>
    <property type="match status" value="2"/>
</dbReference>
<feature type="disulfide bond" evidence="13">
    <location>
        <begin position="225"/>
        <end position="243"/>
    </location>
</feature>
<feature type="disulfide bond" evidence="13">
    <location>
        <begin position="43"/>
        <end position="55"/>
    </location>
</feature>
<dbReference type="FunFam" id="4.10.400.10:FF:000158">
    <property type="entry name" value="LDL receptor related protein 2"/>
    <property type="match status" value="1"/>
</dbReference>
<dbReference type="KEGG" id="spu:594262"/>
<dbReference type="FunFam" id="2.10.25.10:FF:000009">
    <property type="entry name" value="Low-density lipoprotein receptor isoform 1"/>
    <property type="match status" value="1"/>
</dbReference>
<feature type="disulfide bond" evidence="13">
    <location>
        <begin position="352"/>
        <end position="370"/>
    </location>
</feature>
<dbReference type="PANTHER" id="PTHR22722">
    <property type="entry name" value="LOW-DENSITY LIPOPROTEIN RECEPTOR-RELATED PROTEIN 2-RELATED"/>
    <property type="match status" value="1"/>
</dbReference>
<dbReference type="PROSITE" id="PS00010">
    <property type="entry name" value="ASX_HYDROXYL"/>
    <property type="match status" value="1"/>
</dbReference>
<dbReference type="GeneID" id="594262"/>
<feature type="region of interest" description="Disordered" evidence="15">
    <location>
        <begin position="1308"/>
        <end position="1341"/>
    </location>
</feature>
<dbReference type="PROSITE" id="PS01209">
    <property type="entry name" value="LDLRA_1"/>
    <property type="match status" value="7"/>
</dbReference>
<feature type="transmembrane region" description="Helical" evidence="16">
    <location>
        <begin position="971"/>
        <end position="990"/>
    </location>
</feature>
<evidence type="ECO:0000256" key="6">
    <source>
        <dbReference type="ARBA" id="ARBA00022729"/>
    </source>
</evidence>
<dbReference type="CDD" id="cd00054">
    <property type="entry name" value="EGF_CA"/>
    <property type="match status" value="1"/>
</dbReference>
<keyword evidence="8 16" id="KW-1133">Transmembrane helix</keyword>
<feature type="disulfide bond" evidence="13">
    <location>
        <begin position="322"/>
        <end position="337"/>
    </location>
</feature>
<dbReference type="Gene3D" id="2.120.10.30">
    <property type="entry name" value="TolB, C-terminal domain"/>
    <property type="match status" value="2"/>
</dbReference>
<feature type="repeat" description="LDL-receptor class B" evidence="14">
    <location>
        <begin position="723"/>
        <end position="765"/>
    </location>
</feature>
<evidence type="ECO:0000313" key="18">
    <source>
        <dbReference type="EnsemblMetazoa" id="XP_030852502"/>
    </source>
</evidence>
<comment type="subcellular location">
    <subcellularLocation>
        <location evidence="1">Cell membrane</location>
        <topology evidence="1">Single-pass type I membrane protein</topology>
    </subcellularLocation>
</comment>
<dbReference type="InterPro" id="IPR032675">
    <property type="entry name" value="LRR_dom_sf"/>
</dbReference>
<evidence type="ECO:0000256" key="16">
    <source>
        <dbReference type="SAM" id="Phobius"/>
    </source>
</evidence>
<dbReference type="InterPro" id="IPR036055">
    <property type="entry name" value="LDL_receptor-like_sf"/>
</dbReference>
<dbReference type="EnsemblMetazoa" id="XM_030996642">
    <property type="protein sequence ID" value="XP_030852502"/>
    <property type="gene ID" value="LOC594262"/>
</dbReference>
<dbReference type="InterPro" id="IPR000033">
    <property type="entry name" value="LDLR_classB_rpt"/>
</dbReference>
<dbReference type="InterPro" id="IPR011042">
    <property type="entry name" value="6-blade_b-propeller_TolB-like"/>
</dbReference>
<reference evidence="18" key="2">
    <citation type="submission" date="2021-01" db="UniProtKB">
        <authorList>
            <consortium name="EnsemblMetazoa"/>
        </authorList>
    </citation>
    <scope>IDENTIFICATION</scope>
</reference>
<feature type="disulfide bond" evidence="13">
    <location>
        <begin position="345"/>
        <end position="357"/>
    </location>
</feature>
<feature type="repeat" description="LDL-receptor class B" evidence="14">
    <location>
        <begin position="1174"/>
        <end position="1218"/>
    </location>
</feature>
<dbReference type="InterPro" id="IPR001611">
    <property type="entry name" value="Leu-rich_rpt"/>
</dbReference>
<feature type="repeat" description="LDL-receptor class B" evidence="14">
    <location>
        <begin position="635"/>
        <end position="679"/>
    </location>
</feature>
<keyword evidence="6" id="KW-0732">Signal</keyword>
<feature type="disulfide bond" evidence="13">
    <location>
        <begin position="218"/>
        <end position="230"/>
    </location>
</feature>
<dbReference type="Pfam" id="PF13516">
    <property type="entry name" value="LRR_6"/>
    <property type="match status" value="1"/>
</dbReference>
<evidence type="ECO:0000256" key="10">
    <source>
        <dbReference type="ARBA" id="ARBA00023157"/>
    </source>
</evidence>
<feature type="disulfide bond" evidence="13">
    <location>
        <begin position="50"/>
        <end position="68"/>
    </location>
</feature>
<dbReference type="SUPFAM" id="SSF52047">
    <property type="entry name" value="RNI-like"/>
    <property type="match status" value="1"/>
</dbReference>
<feature type="domain" description="F-box" evidence="17">
    <location>
        <begin position="1496"/>
        <end position="1544"/>
    </location>
</feature>
<dbReference type="FunFam" id="4.10.400.10:FF:000034">
    <property type="entry name" value="Low-density lipoprotein receptor-related protein 2"/>
    <property type="match status" value="1"/>
</dbReference>
<feature type="repeat" description="LDL-receptor class B" evidence="14">
    <location>
        <begin position="766"/>
        <end position="810"/>
    </location>
</feature>
<dbReference type="SMART" id="SM00135">
    <property type="entry name" value="LY"/>
    <property type="match status" value="9"/>
</dbReference>
<keyword evidence="12" id="KW-0325">Glycoprotein</keyword>
<dbReference type="GO" id="GO:0005886">
    <property type="term" value="C:plasma membrane"/>
    <property type="evidence" value="ECO:0007669"/>
    <property type="project" value="UniProtKB-SubCell"/>
</dbReference>
<comment type="caution">
    <text evidence="13">Lacks conserved residue(s) required for the propagation of feature annotation.</text>
</comment>
<dbReference type="InterPro" id="IPR000742">
    <property type="entry name" value="EGF"/>
</dbReference>
<dbReference type="PROSITE" id="PS51120">
    <property type="entry name" value="LDLRB"/>
    <property type="match status" value="7"/>
</dbReference>
<dbReference type="SUPFAM" id="SSF57196">
    <property type="entry name" value="EGF/Laminin"/>
    <property type="match status" value="2"/>
</dbReference>
<feature type="compositionally biased region" description="Low complexity" evidence="15">
    <location>
        <begin position="1324"/>
        <end position="1337"/>
    </location>
</feature>
<dbReference type="OrthoDB" id="10028940at2759"/>
<evidence type="ECO:0000256" key="4">
    <source>
        <dbReference type="ARBA" id="ARBA00022583"/>
    </source>
</evidence>
<feature type="disulfide bond" evidence="13">
    <location>
        <begin position="364"/>
        <end position="379"/>
    </location>
</feature>
<keyword evidence="3" id="KW-0245">EGF-like domain</keyword>
<dbReference type="FunFam" id="4.10.400.10:FF:000062">
    <property type="entry name" value="Terribly reduced optic lobes, isoform AI"/>
    <property type="match status" value="1"/>
</dbReference>
<feature type="disulfide bond" evidence="13">
    <location>
        <begin position="237"/>
        <end position="252"/>
    </location>
</feature>
<name>A0A7M7PLJ1_STRPU</name>
<feature type="disulfide bond" evidence="13">
    <location>
        <begin position="23"/>
        <end position="38"/>
    </location>
</feature>
<evidence type="ECO:0000259" key="17">
    <source>
        <dbReference type="PROSITE" id="PS50181"/>
    </source>
</evidence>
<dbReference type="Pfam" id="PF00057">
    <property type="entry name" value="Ldl_recept_a"/>
    <property type="match status" value="8"/>
</dbReference>
<keyword evidence="9 16" id="KW-0472">Membrane</keyword>
<dbReference type="FunFam" id="2.120.10.30:FF:000256">
    <property type="entry name" value="Uncharacterized protein"/>
    <property type="match status" value="2"/>
</dbReference>
<dbReference type="InterPro" id="IPR006553">
    <property type="entry name" value="Leu-rich_rpt_Cys-con_subtyp"/>
</dbReference>
<keyword evidence="7" id="KW-0677">Repeat</keyword>
<keyword evidence="4" id="KW-0254">Endocytosis</keyword>
<evidence type="ECO:0000256" key="8">
    <source>
        <dbReference type="ARBA" id="ARBA00022989"/>
    </source>
</evidence>
<proteinExistence type="predicted"/>
<dbReference type="GO" id="GO:0005509">
    <property type="term" value="F:calcium ion binding"/>
    <property type="evidence" value="ECO:0007669"/>
    <property type="project" value="InterPro"/>
</dbReference>
<organism evidence="18 19">
    <name type="scientific">Strongylocentrotus purpuratus</name>
    <name type="common">Purple sea urchin</name>
    <dbReference type="NCBI Taxonomy" id="7668"/>
    <lineage>
        <taxon>Eukaryota</taxon>
        <taxon>Metazoa</taxon>
        <taxon>Echinodermata</taxon>
        <taxon>Eleutherozoa</taxon>
        <taxon>Echinozoa</taxon>
        <taxon>Echinoidea</taxon>
        <taxon>Euechinoidea</taxon>
        <taxon>Echinacea</taxon>
        <taxon>Camarodonta</taxon>
        <taxon>Echinidea</taxon>
        <taxon>Strongylocentrotidae</taxon>
        <taxon>Strongylocentrotus</taxon>
    </lineage>
</organism>
<feature type="repeat" description="LDL-receptor class B" evidence="14">
    <location>
        <begin position="1131"/>
        <end position="1173"/>
    </location>
</feature>